<comment type="caution">
    <text evidence="3">The sequence shown here is derived from an EMBL/GenBank/DDBJ whole genome shotgun (WGS) entry which is preliminary data.</text>
</comment>
<accession>A0A167BAM6</accession>
<protein>
    <submittedName>
        <fullName evidence="3">Uncharacterized protein</fullName>
    </submittedName>
</protein>
<proteinExistence type="predicted"/>
<sequence>MASTPTETNISGLPSTSLTTKLPPATASSSTGATGGDNEDGSPNPFSGNTTTPSPSSMGEQTSGVSTGSLAGTAVGCLIGGLILGGLAAFLLLRRKWKRQSGPRRFDEGHVSVTIEPKGNGAADPGSPSNDFLLSQFLLDATPDKDIAAELQSLGELIHLHVENNYHLQKVQQNLSAVTESLLNLGFNKSLGLGPETVASLCLDPKTRQVGLKHVVSYVIFNSIDFHSRSRLSVLPAPVAAFLQSLPDDDHGNTHASSLALSKWRTLSAFLLHPHRSQRTPFMPSDSAAAPQSLALATALNAFLHIFISSDQLSQQQQQMSHLQAVIFECVRFGYTIMSQPSEWQFTYASGGSRMLVLCPGVDKVAASDGKPYRTPRHVVAPLITQI</sequence>
<organism evidence="3 4">
    <name type="scientific">Colletotrichum incanum</name>
    <name type="common">Soybean anthracnose fungus</name>
    <dbReference type="NCBI Taxonomy" id="1573173"/>
    <lineage>
        <taxon>Eukaryota</taxon>
        <taxon>Fungi</taxon>
        <taxon>Dikarya</taxon>
        <taxon>Ascomycota</taxon>
        <taxon>Pezizomycotina</taxon>
        <taxon>Sordariomycetes</taxon>
        <taxon>Hypocreomycetidae</taxon>
        <taxon>Glomerellales</taxon>
        <taxon>Glomerellaceae</taxon>
        <taxon>Colletotrichum</taxon>
        <taxon>Colletotrichum spaethianum species complex</taxon>
    </lineage>
</organism>
<reference evidence="3 4" key="1">
    <citation type="submission" date="2015-06" db="EMBL/GenBank/DDBJ databases">
        <title>Survival trade-offs in plant roots during colonization by closely related pathogenic and mutualistic fungi.</title>
        <authorList>
            <person name="Hacquard S."/>
            <person name="Kracher B."/>
            <person name="Hiruma K."/>
            <person name="Weinman A."/>
            <person name="Muench P."/>
            <person name="Garrido Oter R."/>
            <person name="Ver Loren van Themaat E."/>
            <person name="Dallerey J.-F."/>
            <person name="Damm U."/>
            <person name="Henrissat B."/>
            <person name="Lespinet O."/>
            <person name="Thon M."/>
            <person name="Kemen E."/>
            <person name="McHardy A.C."/>
            <person name="Schulze-Lefert P."/>
            <person name="O'Connell R.J."/>
        </authorList>
    </citation>
    <scope>NUCLEOTIDE SEQUENCE [LARGE SCALE GENOMIC DNA]</scope>
    <source>
        <strain evidence="3 4">MAFF 238704</strain>
    </source>
</reference>
<keyword evidence="2" id="KW-0472">Membrane</keyword>
<evidence type="ECO:0000256" key="2">
    <source>
        <dbReference type="SAM" id="Phobius"/>
    </source>
</evidence>
<keyword evidence="2" id="KW-1133">Transmembrane helix</keyword>
<evidence type="ECO:0000313" key="3">
    <source>
        <dbReference type="EMBL" id="KZL81096.1"/>
    </source>
</evidence>
<dbReference type="STRING" id="1573173.A0A167BAM6"/>
<keyword evidence="4" id="KW-1185">Reference proteome</keyword>
<dbReference type="AlphaFoldDB" id="A0A167BAM6"/>
<dbReference type="EMBL" id="LFIW01001772">
    <property type="protein sequence ID" value="KZL81096.1"/>
    <property type="molecule type" value="Genomic_DNA"/>
</dbReference>
<keyword evidence="2" id="KW-0812">Transmembrane</keyword>
<feature type="region of interest" description="Disordered" evidence="1">
    <location>
        <begin position="1"/>
        <end position="66"/>
    </location>
</feature>
<dbReference type="Proteomes" id="UP000076584">
    <property type="component" value="Unassembled WGS sequence"/>
</dbReference>
<name>A0A167BAM6_COLIC</name>
<feature type="compositionally biased region" description="Polar residues" evidence="1">
    <location>
        <begin position="44"/>
        <end position="66"/>
    </location>
</feature>
<evidence type="ECO:0000256" key="1">
    <source>
        <dbReference type="SAM" id="MobiDB-lite"/>
    </source>
</evidence>
<evidence type="ECO:0000313" key="4">
    <source>
        <dbReference type="Proteomes" id="UP000076584"/>
    </source>
</evidence>
<feature type="transmembrane region" description="Helical" evidence="2">
    <location>
        <begin position="70"/>
        <end position="93"/>
    </location>
</feature>
<gene>
    <name evidence="3" type="ORF">CI238_12724</name>
</gene>
<feature type="compositionally biased region" description="Polar residues" evidence="1">
    <location>
        <begin position="1"/>
        <end position="20"/>
    </location>
</feature>